<dbReference type="RefSeq" id="XP_035340870.1">
    <property type="nucleotide sequence ID" value="XM_035484977.1"/>
</dbReference>
<evidence type="ECO:0000259" key="1">
    <source>
        <dbReference type="Pfam" id="PF01636"/>
    </source>
</evidence>
<dbReference type="KEGG" id="trg:TRUGW13939_01779"/>
<name>A0A7H8QMD1_TALRU</name>
<dbReference type="OrthoDB" id="8300194at2759"/>
<evidence type="ECO:0000313" key="2">
    <source>
        <dbReference type="EMBL" id="QKX54691.1"/>
    </source>
</evidence>
<dbReference type="InterPro" id="IPR051678">
    <property type="entry name" value="AGP_Transferase"/>
</dbReference>
<reference evidence="3" key="1">
    <citation type="submission" date="2020-06" db="EMBL/GenBank/DDBJ databases">
        <title>A chromosome-scale genome assembly of Talaromyces rugulosus W13939.</title>
        <authorList>
            <person name="Wang B."/>
            <person name="Guo L."/>
            <person name="Ye K."/>
            <person name="Wang L."/>
        </authorList>
    </citation>
    <scope>NUCLEOTIDE SEQUENCE [LARGE SCALE GENOMIC DNA]</scope>
    <source>
        <strain evidence="3">W13939</strain>
    </source>
</reference>
<dbReference type="InterPro" id="IPR011009">
    <property type="entry name" value="Kinase-like_dom_sf"/>
</dbReference>
<sequence length="275" mass="31291">MNPYEANPAKIPPTDRYADVPLYGRYFPQPDDFKPDTKHINSTSNESLAYWASVLEKCDASVRIYENTDGGRDVFALGSVIIKSTHLKQRLEGRRGGRDYSYADSNEVEATALINGRDVLVQERIPGVGLNIAWDYISQSQKVSFKQQARDVLRRLNAIKLPPSQSSRSYITPDPDPVSHRGIQELENEIIFSAENIDHDLGFMHNDFTLSNCIVDNDKIVGLVDWEMAGYFGWKTAGAVHLQIRTPKRENYATLNLPEDFLSDILFWNDLYEEE</sequence>
<keyword evidence="3" id="KW-1185">Reference proteome</keyword>
<dbReference type="EMBL" id="CP055898">
    <property type="protein sequence ID" value="QKX54691.1"/>
    <property type="molecule type" value="Genomic_DNA"/>
</dbReference>
<proteinExistence type="predicted"/>
<dbReference type="SUPFAM" id="SSF56112">
    <property type="entry name" value="Protein kinase-like (PK-like)"/>
    <property type="match status" value="1"/>
</dbReference>
<gene>
    <name evidence="2" type="ORF">TRUGW13939_01779</name>
</gene>
<protein>
    <recommendedName>
        <fullName evidence="1">Aminoglycoside phosphotransferase domain-containing protein</fullName>
    </recommendedName>
</protein>
<evidence type="ECO:0000313" key="3">
    <source>
        <dbReference type="Proteomes" id="UP000509510"/>
    </source>
</evidence>
<dbReference type="Pfam" id="PF01636">
    <property type="entry name" value="APH"/>
    <property type="match status" value="1"/>
</dbReference>
<dbReference type="GeneID" id="55989289"/>
<accession>A0A7H8QMD1</accession>
<dbReference type="PANTHER" id="PTHR21310">
    <property type="entry name" value="AMINOGLYCOSIDE PHOSPHOTRANSFERASE-RELATED-RELATED"/>
    <property type="match status" value="1"/>
</dbReference>
<dbReference type="Gene3D" id="3.90.1200.10">
    <property type="match status" value="1"/>
</dbReference>
<dbReference type="Proteomes" id="UP000509510">
    <property type="component" value="Chromosome I"/>
</dbReference>
<dbReference type="AlphaFoldDB" id="A0A7H8QMD1"/>
<feature type="domain" description="Aminoglycoside phosphotransferase" evidence="1">
    <location>
        <begin position="114"/>
        <end position="231"/>
    </location>
</feature>
<dbReference type="InterPro" id="IPR002575">
    <property type="entry name" value="Aminoglycoside_PTrfase"/>
</dbReference>
<organism evidence="2 3">
    <name type="scientific">Talaromyces rugulosus</name>
    <name type="common">Penicillium rugulosum</name>
    <dbReference type="NCBI Taxonomy" id="121627"/>
    <lineage>
        <taxon>Eukaryota</taxon>
        <taxon>Fungi</taxon>
        <taxon>Dikarya</taxon>
        <taxon>Ascomycota</taxon>
        <taxon>Pezizomycotina</taxon>
        <taxon>Eurotiomycetes</taxon>
        <taxon>Eurotiomycetidae</taxon>
        <taxon>Eurotiales</taxon>
        <taxon>Trichocomaceae</taxon>
        <taxon>Talaromyces</taxon>
        <taxon>Talaromyces sect. Islandici</taxon>
    </lineage>
</organism>